<organism evidence="2 3">
    <name type="scientific">Candida glabrata</name>
    <name type="common">Yeast</name>
    <name type="synonym">Torulopsis glabrata</name>
    <dbReference type="NCBI Taxonomy" id="5478"/>
    <lineage>
        <taxon>Eukaryota</taxon>
        <taxon>Fungi</taxon>
        <taxon>Dikarya</taxon>
        <taxon>Ascomycota</taxon>
        <taxon>Saccharomycotina</taxon>
        <taxon>Saccharomycetes</taxon>
        <taxon>Saccharomycetales</taxon>
        <taxon>Saccharomycetaceae</taxon>
        <taxon>Nakaseomyces</taxon>
    </lineage>
</organism>
<accession>A0A0W0D312</accession>
<dbReference type="Proteomes" id="UP000054886">
    <property type="component" value="Unassembled WGS sequence"/>
</dbReference>
<dbReference type="AlphaFoldDB" id="A0A0W0D312"/>
<feature type="signal peptide" evidence="1">
    <location>
        <begin position="1"/>
        <end position="23"/>
    </location>
</feature>
<dbReference type="InterPro" id="IPR013726">
    <property type="entry name" value="Mitofissin"/>
</dbReference>
<evidence type="ECO:0000256" key="1">
    <source>
        <dbReference type="SAM" id="SignalP"/>
    </source>
</evidence>
<name>A0A0W0D312_CANGB</name>
<proteinExistence type="predicted"/>
<protein>
    <recommendedName>
        <fullName evidence="4">DUF1748-domain-containing protein</fullName>
    </recommendedName>
</protein>
<evidence type="ECO:0008006" key="4">
    <source>
        <dbReference type="Google" id="ProtNLM"/>
    </source>
</evidence>
<reference evidence="2 3" key="1">
    <citation type="submission" date="2015-10" db="EMBL/GenBank/DDBJ databases">
        <title>Draft genomes sequences of Candida glabrata isolates 1A, 1B, 2A, 2B, 3A and 3B.</title>
        <authorList>
            <person name="Haavelsrud O.E."/>
            <person name="Gaustad P."/>
        </authorList>
    </citation>
    <scope>NUCLEOTIDE SEQUENCE [LARGE SCALE GENOMIC DNA]</scope>
    <source>
        <strain evidence="2">910700640</strain>
    </source>
</reference>
<evidence type="ECO:0000313" key="3">
    <source>
        <dbReference type="Proteomes" id="UP000054886"/>
    </source>
</evidence>
<dbReference type="VEuPathDB" id="FungiDB:B1J91_H06732g"/>
<dbReference type="PANTHER" id="PTHR28075">
    <property type="entry name" value="CHROMOSOME 16, WHOLE GENOME SHOTGUN SEQUENCE"/>
    <property type="match status" value="1"/>
</dbReference>
<dbReference type="VEuPathDB" id="FungiDB:GWK60_H06677"/>
<dbReference type="VEuPathDB" id="FungiDB:GVI51_H06611"/>
<dbReference type="Pfam" id="PF08520">
    <property type="entry name" value="Mitofissin"/>
    <property type="match status" value="1"/>
</dbReference>
<feature type="chain" id="PRO_5009807297" description="DUF1748-domain-containing protein" evidence="1">
    <location>
        <begin position="24"/>
        <end position="72"/>
    </location>
</feature>
<comment type="caution">
    <text evidence="2">The sequence shown here is derived from an EMBL/GenBank/DDBJ whole genome shotgun (WGS) entry which is preliminary data.</text>
</comment>
<evidence type="ECO:0000313" key="2">
    <source>
        <dbReference type="EMBL" id="KTB04615.1"/>
    </source>
</evidence>
<gene>
    <name evidence="2" type="ORF">AO440_002181</name>
</gene>
<dbReference type="VEuPathDB" id="FungiDB:CAGL0H06732g"/>
<dbReference type="GO" id="GO:0005758">
    <property type="term" value="C:mitochondrial intermembrane space"/>
    <property type="evidence" value="ECO:0007669"/>
    <property type="project" value="EnsemblFungi"/>
</dbReference>
<sequence>MTLIGKAVHLSVDLVLVSTFLAAVKRNTGLVPRTELIPNTTARDYFEKYLAFGESTYDYTVATCGTSSYFKR</sequence>
<dbReference type="GO" id="GO:0000423">
    <property type="term" value="P:mitophagy"/>
    <property type="evidence" value="ECO:0007669"/>
    <property type="project" value="EnsemblFungi"/>
</dbReference>
<keyword evidence="1" id="KW-0732">Signal</keyword>
<dbReference type="GO" id="GO:0000266">
    <property type="term" value="P:mitochondrial fission"/>
    <property type="evidence" value="ECO:0007669"/>
    <property type="project" value="EnsemblFungi"/>
</dbReference>
<dbReference type="EMBL" id="LLZZ01000116">
    <property type="protein sequence ID" value="KTB04615.1"/>
    <property type="molecule type" value="Genomic_DNA"/>
</dbReference>
<dbReference type="GO" id="GO:0008289">
    <property type="term" value="F:lipid binding"/>
    <property type="evidence" value="ECO:0007669"/>
    <property type="project" value="EnsemblFungi"/>
</dbReference>
<dbReference type="PANTHER" id="PTHR28075:SF1">
    <property type="entry name" value="DUF1748-DOMAIN-CONTAINING PROTEIN"/>
    <property type="match status" value="1"/>
</dbReference>